<organism evidence="7 8">
    <name type="scientific">Actinidia chinensis var. chinensis</name>
    <name type="common">Chinese soft-hair kiwi</name>
    <dbReference type="NCBI Taxonomy" id="1590841"/>
    <lineage>
        <taxon>Eukaryota</taxon>
        <taxon>Viridiplantae</taxon>
        <taxon>Streptophyta</taxon>
        <taxon>Embryophyta</taxon>
        <taxon>Tracheophyta</taxon>
        <taxon>Spermatophyta</taxon>
        <taxon>Magnoliopsida</taxon>
        <taxon>eudicotyledons</taxon>
        <taxon>Gunneridae</taxon>
        <taxon>Pentapetalae</taxon>
        <taxon>asterids</taxon>
        <taxon>Ericales</taxon>
        <taxon>Actinidiaceae</taxon>
        <taxon>Actinidia</taxon>
    </lineage>
</organism>
<dbReference type="InParanoid" id="A0A2R6S095"/>
<dbReference type="Gramene" id="PSS35696">
    <property type="protein sequence ID" value="PSS35696"/>
    <property type="gene ID" value="CEY00_Acc00181"/>
</dbReference>
<dbReference type="GO" id="GO:0051726">
    <property type="term" value="P:regulation of cell cycle"/>
    <property type="evidence" value="ECO:0007669"/>
    <property type="project" value="InterPro"/>
</dbReference>
<evidence type="ECO:0000256" key="1">
    <source>
        <dbReference type="ARBA" id="ARBA00004642"/>
    </source>
</evidence>
<protein>
    <submittedName>
        <fullName evidence="7">Cyclin-dependent kinase</fullName>
    </submittedName>
</protein>
<feature type="domain" description="Cyclin-dependent kinase inhibitor" evidence="6">
    <location>
        <begin position="245"/>
        <end position="285"/>
    </location>
</feature>
<dbReference type="InterPro" id="IPR003175">
    <property type="entry name" value="CDI_dom"/>
</dbReference>
<dbReference type="InterPro" id="IPR044898">
    <property type="entry name" value="CDI_dom_sf"/>
</dbReference>
<evidence type="ECO:0000313" key="7">
    <source>
        <dbReference type="EMBL" id="PSS35696.1"/>
    </source>
</evidence>
<dbReference type="OrthoDB" id="6373236at2759"/>
<dbReference type="PANTHER" id="PTHR46776">
    <property type="entry name" value="CYCLIN-DEPENDENT KINASE INHIBITOR 4-RELATED"/>
    <property type="match status" value="1"/>
</dbReference>
<dbReference type="Gene3D" id="4.10.365.10">
    <property type="entry name" value="p27"/>
    <property type="match status" value="2"/>
</dbReference>
<sequence length="287" mass="32032">MGKYLRKSKTSGEVSLMEVAQSSLGVRTRAKTLALQRLQKSPSLSAAANDSGGGGYQLRSRRLDKPPISVSKRQKQSPKGNCVPNPNPSLRASSRLRAGSVNSSPVESASQGVCLETQKVVAAEELNLEKKSKNGDDEGVEASFGENVVESEGRERSTRESTPCSLIRDPESIRTPGSTTRPTNAIEADRRLLNSMPRHVPTAREMDDFFTGAEEQQQKQFVEKYNFDLVNDKPLPGRYEWTKLDQMDDFFTGAEEQQQKQFVEKYNFDLVNDKPLPGRYEWTKLDP</sequence>
<name>A0A2R6S095_ACTCC</name>
<dbReference type="OMA" id="TSVCRFI"/>
<evidence type="ECO:0000313" key="8">
    <source>
        <dbReference type="Proteomes" id="UP000241394"/>
    </source>
</evidence>
<dbReference type="GO" id="GO:0004861">
    <property type="term" value="F:cyclin-dependent protein serine/threonine kinase inhibitor activity"/>
    <property type="evidence" value="ECO:0007669"/>
    <property type="project" value="InterPro"/>
</dbReference>
<keyword evidence="7" id="KW-0418">Kinase</keyword>
<keyword evidence="4" id="KW-0131">Cell cycle</keyword>
<evidence type="ECO:0000259" key="6">
    <source>
        <dbReference type="Pfam" id="PF02234"/>
    </source>
</evidence>
<reference evidence="8" key="2">
    <citation type="journal article" date="2018" name="BMC Genomics">
        <title>A manually annotated Actinidia chinensis var. chinensis (kiwifruit) genome highlights the challenges associated with draft genomes and gene prediction in plants.</title>
        <authorList>
            <person name="Pilkington S.M."/>
            <person name="Crowhurst R."/>
            <person name="Hilario E."/>
            <person name="Nardozza S."/>
            <person name="Fraser L."/>
            <person name="Peng Y."/>
            <person name="Gunaseelan K."/>
            <person name="Simpson R."/>
            <person name="Tahir J."/>
            <person name="Deroles S.C."/>
            <person name="Templeton K."/>
            <person name="Luo Z."/>
            <person name="Davy M."/>
            <person name="Cheng C."/>
            <person name="McNeilage M."/>
            <person name="Scaglione D."/>
            <person name="Liu Y."/>
            <person name="Zhang Q."/>
            <person name="Datson P."/>
            <person name="De Silva N."/>
            <person name="Gardiner S.E."/>
            <person name="Bassett H."/>
            <person name="Chagne D."/>
            <person name="McCallum J."/>
            <person name="Dzierzon H."/>
            <person name="Deng C."/>
            <person name="Wang Y.Y."/>
            <person name="Barron L."/>
            <person name="Manako K."/>
            <person name="Bowen J."/>
            <person name="Foster T.M."/>
            <person name="Erridge Z.A."/>
            <person name="Tiffin H."/>
            <person name="Waite C.N."/>
            <person name="Davies K.M."/>
            <person name="Grierson E.P."/>
            <person name="Laing W.A."/>
            <person name="Kirk R."/>
            <person name="Chen X."/>
            <person name="Wood M."/>
            <person name="Montefiori M."/>
            <person name="Brummell D.A."/>
            <person name="Schwinn K.E."/>
            <person name="Catanach A."/>
            <person name="Fullerton C."/>
            <person name="Li D."/>
            <person name="Meiyalaghan S."/>
            <person name="Nieuwenhuizen N."/>
            <person name="Read N."/>
            <person name="Prakash R."/>
            <person name="Hunter D."/>
            <person name="Zhang H."/>
            <person name="McKenzie M."/>
            <person name="Knabel M."/>
            <person name="Harris A."/>
            <person name="Allan A.C."/>
            <person name="Gleave A."/>
            <person name="Chen A."/>
            <person name="Janssen B.J."/>
            <person name="Plunkett B."/>
            <person name="Ampomah-Dwamena C."/>
            <person name="Voogd C."/>
            <person name="Leif D."/>
            <person name="Lafferty D."/>
            <person name="Souleyre E.J.F."/>
            <person name="Varkonyi-Gasic E."/>
            <person name="Gambi F."/>
            <person name="Hanley J."/>
            <person name="Yao J.L."/>
            <person name="Cheung J."/>
            <person name="David K.M."/>
            <person name="Warren B."/>
            <person name="Marsh K."/>
            <person name="Snowden K.C."/>
            <person name="Lin-Wang K."/>
            <person name="Brian L."/>
            <person name="Martinez-Sanchez M."/>
            <person name="Wang M."/>
            <person name="Ileperuma N."/>
            <person name="Macnee N."/>
            <person name="Campin R."/>
            <person name="McAtee P."/>
            <person name="Drummond R.S.M."/>
            <person name="Espley R.V."/>
            <person name="Ireland H.S."/>
            <person name="Wu R."/>
            <person name="Atkinson R.G."/>
            <person name="Karunairetnam S."/>
            <person name="Bulley S."/>
            <person name="Chunkath S."/>
            <person name="Hanley Z."/>
            <person name="Storey R."/>
            <person name="Thrimawithana A.H."/>
            <person name="Thomson S."/>
            <person name="David C."/>
            <person name="Testolin R."/>
            <person name="Huang H."/>
            <person name="Hellens R.P."/>
            <person name="Schaffer R.J."/>
        </authorList>
    </citation>
    <scope>NUCLEOTIDE SEQUENCE [LARGE SCALE GENOMIC DNA]</scope>
    <source>
        <strain evidence="8">cv. Red5</strain>
    </source>
</reference>
<dbReference type="STRING" id="1590841.A0A2R6S095"/>
<keyword evidence="3" id="KW-0649">Protein kinase inhibitor</keyword>
<feature type="compositionally biased region" description="Low complexity" evidence="5">
    <location>
        <begin position="89"/>
        <end position="98"/>
    </location>
</feature>
<proteinExistence type="inferred from homology"/>
<comment type="subcellular location">
    <subcellularLocation>
        <location evidence="1">Nucleus</location>
        <location evidence="1">Nucleoplasm</location>
    </subcellularLocation>
</comment>
<dbReference type="Proteomes" id="UP000241394">
    <property type="component" value="Chromosome LG1"/>
</dbReference>
<keyword evidence="8" id="KW-1185">Reference proteome</keyword>
<comment type="similarity">
    <text evidence="2">Belongs to the CDI family. ICK/KRP subfamily.</text>
</comment>
<feature type="domain" description="Cyclin-dependent kinase inhibitor" evidence="6">
    <location>
        <begin position="199"/>
        <end position="244"/>
    </location>
</feature>
<accession>A0A2R6S095</accession>
<dbReference type="GO" id="GO:0016301">
    <property type="term" value="F:kinase activity"/>
    <property type="evidence" value="ECO:0007669"/>
    <property type="project" value="UniProtKB-KW"/>
</dbReference>
<evidence type="ECO:0000256" key="5">
    <source>
        <dbReference type="SAM" id="MobiDB-lite"/>
    </source>
</evidence>
<reference evidence="7 8" key="1">
    <citation type="submission" date="2017-07" db="EMBL/GenBank/DDBJ databases">
        <title>An improved, manually edited Actinidia chinensis var. chinensis (kiwifruit) genome highlights the challenges associated with draft genomes and gene prediction in plants.</title>
        <authorList>
            <person name="Pilkington S."/>
            <person name="Crowhurst R."/>
            <person name="Hilario E."/>
            <person name="Nardozza S."/>
            <person name="Fraser L."/>
            <person name="Peng Y."/>
            <person name="Gunaseelan K."/>
            <person name="Simpson R."/>
            <person name="Tahir J."/>
            <person name="Deroles S."/>
            <person name="Templeton K."/>
            <person name="Luo Z."/>
            <person name="Davy M."/>
            <person name="Cheng C."/>
            <person name="Mcneilage M."/>
            <person name="Scaglione D."/>
            <person name="Liu Y."/>
            <person name="Zhang Q."/>
            <person name="Datson P."/>
            <person name="De Silva N."/>
            <person name="Gardiner S."/>
            <person name="Bassett H."/>
            <person name="Chagne D."/>
            <person name="Mccallum J."/>
            <person name="Dzierzon H."/>
            <person name="Deng C."/>
            <person name="Wang Y.-Y."/>
            <person name="Barron N."/>
            <person name="Manako K."/>
            <person name="Bowen J."/>
            <person name="Foster T."/>
            <person name="Erridge Z."/>
            <person name="Tiffin H."/>
            <person name="Waite C."/>
            <person name="Davies K."/>
            <person name="Grierson E."/>
            <person name="Laing W."/>
            <person name="Kirk R."/>
            <person name="Chen X."/>
            <person name="Wood M."/>
            <person name="Montefiori M."/>
            <person name="Brummell D."/>
            <person name="Schwinn K."/>
            <person name="Catanach A."/>
            <person name="Fullerton C."/>
            <person name="Li D."/>
            <person name="Meiyalaghan S."/>
            <person name="Nieuwenhuizen N."/>
            <person name="Read N."/>
            <person name="Prakash R."/>
            <person name="Hunter D."/>
            <person name="Zhang H."/>
            <person name="Mckenzie M."/>
            <person name="Knabel M."/>
            <person name="Harris A."/>
            <person name="Allan A."/>
            <person name="Chen A."/>
            <person name="Janssen B."/>
            <person name="Plunkett B."/>
            <person name="Dwamena C."/>
            <person name="Voogd C."/>
            <person name="Leif D."/>
            <person name="Lafferty D."/>
            <person name="Souleyre E."/>
            <person name="Varkonyi-Gasic E."/>
            <person name="Gambi F."/>
            <person name="Hanley J."/>
            <person name="Yao J.-L."/>
            <person name="Cheung J."/>
            <person name="David K."/>
            <person name="Warren B."/>
            <person name="Marsh K."/>
            <person name="Snowden K."/>
            <person name="Lin-Wang K."/>
            <person name="Brian L."/>
            <person name="Martinez-Sanchez M."/>
            <person name="Wang M."/>
            <person name="Ileperuma N."/>
            <person name="Macnee N."/>
            <person name="Campin R."/>
            <person name="Mcatee P."/>
            <person name="Drummond R."/>
            <person name="Espley R."/>
            <person name="Ireland H."/>
            <person name="Wu R."/>
            <person name="Atkinson R."/>
            <person name="Karunairetnam S."/>
            <person name="Bulley S."/>
            <person name="Chunkath S."/>
            <person name="Hanley Z."/>
            <person name="Storey R."/>
            <person name="Thrimawithana A."/>
            <person name="Thomson S."/>
            <person name="David C."/>
            <person name="Testolin R."/>
        </authorList>
    </citation>
    <scope>NUCLEOTIDE SEQUENCE [LARGE SCALE GENOMIC DNA]</scope>
    <source>
        <strain evidence="8">cv. Red5</strain>
        <tissue evidence="7">Young leaf</tissue>
    </source>
</reference>
<dbReference type="Pfam" id="PF02234">
    <property type="entry name" value="CDI"/>
    <property type="match status" value="2"/>
</dbReference>
<dbReference type="AlphaFoldDB" id="A0A2R6S095"/>
<keyword evidence="7" id="KW-0808">Transferase</keyword>
<dbReference type="PIRSF" id="PIRSF017811">
    <property type="entry name" value="CDK_inhib_pln"/>
    <property type="match status" value="1"/>
</dbReference>
<feature type="compositionally biased region" description="Polar residues" evidence="5">
    <location>
        <begin position="100"/>
        <end position="111"/>
    </location>
</feature>
<dbReference type="FunCoup" id="A0A2R6S095">
    <property type="interactions" value="366"/>
</dbReference>
<dbReference type="GO" id="GO:0005654">
    <property type="term" value="C:nucleoplasm"/>
    <property type="evidence" value="ECO:0007669"/>
    <property type="project" value="UniProtKB-SubCell"/>
</dbReference>
<evidence type="ECO:0000256" key="2">
    <source>
        <dbReference type="ARBA" id="ARBA00010274"/>
    </source>
</evidence>
<feature type="region of interest" description="Disordered" evidence="5">
    <location>
        <begin position="39"/>
        <end position="114"/>
    </location>
</feature>
<feature type="region of interest" description="Disordered" evidence="5">
    <location>
        <begin position="128"/>
        <end position="185"/>
    </location>
</feature>
<evidence type="ECO:0000256" key="4">
    <source>
        <dbReference type="ARBA" id="ARBA00023306"/>
    </source>
</evidence>
<dbReference type="EMBL" id="NKQK01000001">
    <property type="protein sequence ID" value="PSS35696.1"/>
    <property type="molecule type" value="Genomic_DNA"/>
</dbReference>
<comment type="caution">
    <text evidence="7">The sequence shown here is derived from an EMBL/GenBank/DDBJ whole genome shotgun (WGS) entry which is preliminary data.</text>
</comment>
<gene>
    <name evidence="7" type="ORF">CEY00_Acc00181</name>
</gene>
<evidence type="ECO:0000256" key="3">
    <source>
        <dbReference type="ARBA" id="ARBA00023013"/>
    </source>
</evidence>
<feature type="compositionally biased region" description="Polar residues" evidence="5">
    <location>
        <begin position="39"/>
        <end position="48"/>
    </location>
</feature>
<dbReference type="InterPro" id="IPR044275">
    <property type="entry name" value="KRP"/>
</dbReference>